<dbReference type="Proteomes" id="UP000558488">
    <property type="component" value="Unassembled WGS sequence"/>
</dbReference>
<evidence type="ECO:0000256" key="1">
    <source>
        <dbReference type="SAM" id="MobiDB-lite"/>
    </source>
</evidence>
<name>A0A7J7WDK2_PIPKU</name>
<keyword evidence="3" id="KW-1185">Reference proteome</keyword>
<comment type="caution">
    <text evidence="2">The sequence shown here is derived from an EMBL/GenBank/DDBJ whole genome shotgun (WGS) entry which is preliminary data.</text>
</comment>
<gene>
    <name evidence="2" type="ORF">mPipKuh1_008084</name>
</gene>
<feature type="region of interest" description="Disordered" evidence="1">
    <location>
        <begin position="29"/>
        <end position="137"/>
    </location>
</feature>
<feature type="compositionally biased region" description="Pro residues" evidence="1">
    <location>
        <begin position="114"/>
        <end position="137"/>
    </location>
</feature>
<evidence type="ECO:0000313" key="2">
    <source>
        <dbReference type="EMBL" id="KAF6335401.1"/>
    </source>
</evidence>
<feature type="compositionally biased region" description="Low complexity" evidence="1">
    <location>
        <begin position="102"/>
        <end position="113"/>
    </location>
</feature>
<dbReference type="EMBL" id="JACAGB010000011">
    <property type="protein sequence ID" value="KAF6335401.1"/>
    <property type="molecule type" value="Genomic_DNA"/>
</dbReference>
<reference evidence="2 3" key="1">
    <citation type="journal article" date="2020" name="Nature">
        <title>Six reference-quality genomes reveal evolution of bat adaptations.</title>
        <authorList>
            <person name="Jebb D."/>
            <person name="Huang Z."/>
            <person name="Pippel M."/>
            <person name="Hughes G.M."/>
            <person name="Lavrichenko K."/>
            <person name="Devanna P."/>
            <person name="Winkler S."/>
            <person name="Jermiin L.S."/>
            <person name="Skirmuntt E.C."/>
            <person name="Katzourakis A."/>
            <person name="Burkitt-Gray L."/>
            <person name="Ray D.A."/>
            <person name="Sullivan K.A.M."/>
            <person name="Roscito J.G."/>
            <person name="Kirilenko B.M."/>
            <person name="Davalos L.M."/>
            <person name="Corthals A.P."/>
            <person name="Power M.L."/>
            <person name="Jones G."/>
            <person name="Ransome R.D."/>
            <person name="Dechmann D.K.N."/>
            <person name="Locatelli A.G."/>
            <person name="Puechmaille S.J."/>
            <person name="Fedrigo O."/>
            <person name="Jarvis E.D."/>
            <person name="Hiller M."/>
            <person name="Vernes S.C."/>
            <person name="Myers E.W."/>
            <person name="Teeling E.C."/>
        </authorList>
    </citation>
    <scope>NUCLEOTIDE SEQUENCE [LARGE SCALE GENOMIC DNA]</scope>
    <source>
        <strain evidence="2">MPipKuh1</strain>
        <tissue evidence="2">Flight muscle</tissue>
    </source>
</reference>
<organism evidence="2 3">
    <name type="scientific">Pipistrellus kuhlii</name>
    <name type="common">Kuhl's pipistrelle</name>
    <dbReference type="NCBI Taxonomy" id="59472"/>
    <lineage>
        <taxon>Eukaryota</taxon>
        <taxon>Metazoa</taxon>
        <taxon>Chordata</taxon>
        <taxon>Craniata</taxon>
        <taxon>Vertebrata</taxon>
        <taxon>Euteleostomi</taxon>
        <taxon>Mammalia</taxon>
        <taxon>Eutheria</taxon>
        <taxon>Laurasiatheria</taxon>
        <taxon>Chiroptera</taxon>
        <taxon>Yangochiroptera</taxon>
        <taxon>Vespertilionidae</taxon>
        <taxon>Pipistrellus</taxon>
    </lineage>
</organism>
<proteinExistence type="predicted"/>
<evidence type="ECO:0000313" key="3">
    <source>
        <dbReference type="Proteomes" id="UP000558488"/>
    </source>
</evidence>
<accession>A0A7J7WDK2</accession>
<feature type="compositionally biased region" description="Low complexity" evidence="1">
    <location>
        <begin position="46"/>
        <end position="69"/>
    </location>
</feature>
<sequence>MSTSHLEPRKKPLDTFFWVNEVTGEVTYPPLEADVPAAPPEEPQELPECQRGSAQGAPPGARGRASPPAWKADSPSPPMAPLRHRGASYTPPSTPPHPLVKAAARSPSRLPAAPLLPPGGAPPLFQPLGPAPPPPASAFPSCPSVLWAYTCKLKNVLTGNNRFSF</sequence>
<dbReference type="AlphaFoldDB" id="A0A7J7WDK2"/>
<protein>
    <submittedName>
        <fullName evidence="2">Uncharacterized protein</fullName>
    </submittedName>
</protein>